<organism evidence="2 3">
    <name type="scientific">Chlamydomonas eustigma</name>
    <dbReference type="NCBI Taxonomy" id="1157962"/>
    <lineage>
        <taxon>Eukaryota</taxon>
        <taxon>Viridiplantae</taxon>
        <taxon>Chlorophyta</taxon>
        <taxon>core chlorophytes</taxon>
        <taxon>Chlorophyceae</taxon>
        <taxon>CS clade</taxon>
        <taxon>Chlamydomonadales</taxon>
        <taxon>Chlamydomonadaceae</taxon>
        <taxon>Chlamydomonas</taxon>
    </lineage>
</organism>
<keyword evidence="3" id="KW-1185">Reference proteome</keyword>
<evidence type="ECO:0000256" key="1">
    <source>
        <dbReference type="SAM" id="MobiDB-lite"/>
    </source>
</evidence>
<protein>
    <submittedName>
        <fullName evidence="2">Uncharacterized protein</fullName>
    </submittedName>
</protein>
<gene>
    <name evidence="2" type="ORF">CEUSTIGMA_g12521.t1</name>
</gene>
<feature type="compositionally biased region" description="Acidic residues" evidence="1">
    <location>
        <begin position="76"/>
        <end position="107"/>
    </location>
</feature>
<sequence>MSLFNIRLTSDDLLSQPAYGEQDEFSQYSRDAPPGTETQQDEFENGIIMPDHYTQCIQGILLPTQATAHAIAADEQQQEEVEVEEDEQLSEQEDVEEEEQEEEEETVSEPPPLVIEEEKQKKRRRKSTTAGGSSTEQPLSAEFIALAAQLHNLGSPLTLSDVRHFPIDTLRNLVAHTERQMLTQPPVRLIRTVKEAAKPKPPKQKVVTTITLPSTLPAEEAATSKQPLKKRVAPALAASTAAVESLQKKHKTAAAVVGTSKEPATNSPATLPALEGTAKFLERWESSAQKNDILAFMESQQLGESLTWLMTTANKYFTRQPLSFKKETISHPMRFLIFSCFHNVNAPDDRPAAKEGRFSNSEVLSLFSTEEVAKSNLKNKPFFTLLMLWHVAPPLQPNLLKALVSPKATALYMEYFVFHFAIEMDIGEELTKNPEPELFHLLKPFMEGDLKKFNSVRKKLGLKELDSFGQKATISIGSSSREESSSSDDSSDSDSDKEEANKKGRNAAKANKISSRPEVTVPSVAAKSSKEKEKAAKASAEKAVSSRPEATVLAAKSSKAKAAKAAKAAEKGVSSR</sequence>
<dbReference type="Proteomes" id="UP000232323">
    <property type="component" value="Unassembled WGS sequence"/>
</dbReference>
<feature type="compositionally biased region" description="Basic and acidic residues" evidence="1">
    <location>
        <begin position="528"/>
        <end position="540"/>
    </location>
</feature>
<comment type="caution">
    <text evidence="2">The sequence shown here is derived from an EMBL/GenBank/DDBJ whole genome shotgun (WGS) entry which is preliminary data.</text>
</comment>
<feature type="region of interest" description="Disordered" evidence="1">
    <location>
        <begin position="476"/>
        <end position="576"/>
    </location>
</feature>
<name>A0A250XPU5_9CHLO</name>
<evidence type="ECO:0000313" key="3">
    <source>
        <dbReference type="Proteomes" id="UP000232323"/>
    </source>
</evidence>
<feature type="compositionally biased region" description="Acidic residues" evidence="1">
    <location>
        <begin position="485"/>
        <end position="497"/>
    </location>
</feature>
<feature type="region of interest" description="Disordered" evidence="1">
    <location>
        <begin position="71"/>
        <end position="136"/>
    </location>
</feature>
<dbReference type="EMBL" id="BEGY01000149">
    <property type="protein sequence ID" value="GAX85101.1"/>
    <property type="molecule type" value="Genomic_DNA"/>
</dbReference>
<accession>A0A250XPU5</accession>
<proteinExistence type="predicted"/>
<evidence type="ECO:0000313" key="2">
    <source>
        <dbReference type="EMBL" id="GAX85101.1"/>
    </source>
</evidence>
<reference evidence="2 3" key="1">
    <citation type="submission" date="2017-08" db="EMBL/GenBank/DDBJ databases">
        <title>Acidophilic green algal genome provides insights into adaptation to an acidic environment.</title>
        <authorList>
            <person name="Hirooka S."/>
            <person name="Hirose Y."/>
            <person name="Kanesaki Y."/>
            <person name="Higuchi S."/>
            <person name="Fujiwara T."/>
            <person name="Onuma R."/>
            <person name="Era A."/>
            <person name="Ohbayashi R."/>
            <person name="Uzuka A."/>
            <person name="Nozaki H."/>
            <person name="Yoshikawa H."/>
            <person name="Miyagishima S.Y."/>
        </authorList>
    </citation>
    <scope>NUCLEOTIDE SEQUENCE [LARGE SCALE GENOMIC DNA]</scope>
    <source>
        <strain evidence="2 3">NIES-2499</strain>
    </source>
</reference>
<dbReference type="AlphaFoldDB" id="A0A250XPU5"/>
<feature type="region of interest" description="Disordered" evidence="1">
    <location>
        <begin position="9"/>
        <end position="40"/>
    </location>
</feature>